<reference evidence="3 4" key="1">
    <citation type="journal article" date="2015" name="Stand. Genomic Sci.">
        <title>Genomic Encyclopedia of Bacterial and Archaeal Type Strains, Phase III: the genomes of soil and plant-associated and newly described type strains.</title>
        <authorList>
            <person name="Whitman W.B."/>
            <person name="Woyke T."/>
            <person name="Klenk H.P."/>
            <person name="Zhou Y."/>
            <person name="Lilburn T.G."/>
            <person name="Beck B.J."/>
            <person name="De Vos P."/>
            <person name="Vandamme P."/>
            <person name="Eisen J.A."/>
            <person name="Garrity G."/>
            <person name="Hugenholtz P."/>
            <person name="Kyrpides N.C."/>
        </authorList>
    </citation>
    <scope>NUCLEOTIDE SEQUENCE [LARGE SCALE GENOMIC DNA]</scope>
    <source>
        <strain evidence="3 4">VKM Ac-2572</strain>
    </source>
</reference>
<name>A0A4V2S0L1_9ACTN</name>
<dbReference type="EMBL" id="SLWN01000003">
    <property type="protein sequence ID" value="TCO33070.1"/>
    <property type="molecule type" value="Genomic_DNA"/>
</dbReference>
<keyword evidence="2" id="KW-1133">Transmembrane helix</keyword>
<comment type="caution">
    <text evidence="3">The sequence shown here is derived from an EMBL/GenBank/DDBJ whole genome shotgun (WGS) entry which is preliminary data.</text>
</comment>
<dbReference type="AlphaFoldDB" id="A0A4V2S0L1"/>
<evidence type="ECO:0000256" key="1">
    <source>
        <dbReference type="SAM" id="MobiDB-lite"/>
    </source>
</evidence>
<evidence type="ECO:0000256" key="2">
    <source>
        <dbReference type="SAM" id="Phobius"/>
    </source>
</evidence>
<gene>
    <name evidence="3" type="ORF">EV652_10369</name>
</gene>
<feature type="compositionally biased region" description="Basic residues" evidence="1">
    <location>
        <begin position="1"/>
        <end position="19"/>
    </location>
</feature>
<organism evidence="3 4">
    <name type="scientific">Kribbella steppae</name>
    <dbReference type="NCBI Taxonomy" id="2512223"/>
    <lineage>
        <taxon>Bacteria</taxon>
        <taxon>Bacillati</taxon>
        <taxon>Actinomycetota</taxon>
        <taxon>Actinomycetes</taxon>
        <taxon>Propionibacteriales</taxon>
        <taxon>Kribbellaceae</taxon>
        <taxon>Kribbella</taxon>
    </lineage>
</organism>
<evidence type="ECO:0000313" key="3">
    <source>
        <dbReference type="EMBL" id="TCO33070.1"/>
    </source>
</evidence>
<keyword evidence="2" id="KW-0812">Transmembrane</keyword>
<feature type="transmembrane region" description="Helical" evidence="2">
    <location>
        <begin position="224"/>
        <end position="245"/>
    </location>
</feature>
<accession>A0A4V2S0L1</accession>
<proteinExistence type="predicted"/>
<feature type="transmembrane region" description="Helical" evidence="2">
    <location>
        <begin position="149"/>
        <end position="172"/>
    </location>
</feature>
<keyword evidence="2" id="KW-0472">Membrane</keyword>
<feature type="region of interest" description="Disordered" evidence="1">
    <location>
        <begin position="1"/>
        <end position="34"/>
    </location>
</feature>
<sequence>MRRGSAMKRRTLTTRRRWERRATGEHAPPPPPPKRFALTDHLGLVITLGAPLFAILQIAGRVQYERSTLFAVLSVTNPVGLLSRILLSTIPIVFFVAVMVRVVVAAWSRLKIKSWFIKKLNAKLAIEPTYASIAYGLGFAVLITTVPWGYFIIFLVLTVPAVVPLLFLDWWVPTFAQWHYKRSVKEAAPEVYVLVQGLSADGVEKLMKITGFDYGMGRGGAFRFVVPLAMAWAVVILSFPTAFWMPFEKIQPKGEEAFTAFVLTRDADELVLLTPVRKQVVRVPAQTTTRELCDPSPVSENWQNVLRDPKEGELNWLATVDMQPSLIQLTSRAPQQLVLPACPPRFER</sequence>
<feature type="transmembrane region" description="Helical" evidence="2">
    <location>
        <begin position="42"/>
        <end position="62"/>
    </location>
</feature>
<feature type="transmembrane region" description="Helical" evidence="2">
    <location>
        <begin position="82"/>
        <end position="104"/>
    </location>
</feature>
<dbReference type="Proteomes" id="UP000294508">
    <property type="component" value="Unassembled WGS sequence"/>
</dbReference>
<feature type="transmembrane region" description="Helical" evidence="2">
    <location>
        <begin position="124"/>
        <end position="143"/>
    </location>
</feature>
<protein>
    <submittedName>
        <fullName evidence="3">Uncharacterized protein</fullName>
    </submittedName>
</protein>
<keyword evidence="4" id="KW-1185">Reference proteome</keyword>
<evidence type="ECO:0000313" key="4">
    <source>
        <dbReference type="Proteomes" id="UP000294508"/>
    </source>
</evidence>